<proteinExistence type="predicted"/>
<sequence length="433" mass="48279">MHTMHPWREALHNEVHARPQERLHAPLALTHIGWVGHEISQAREHLNELLRRRHLPQVGADASHLSAELGPLRLRWERHTEFHTATFIKPLSEMPAGFDRIALAEVPHDWLHALPGQWLIGMHVLVLPRAGLVINDDGVPALVRASLADDTLVASRVMDGQAEIYTDFHLHADGFARWLVVVDSMNPRRLGRAVQRAIEIETYRMMALLGLPAAREVGATLTSAERELAEIAEAIRTADRTEEPELLRRLSEQAAKVEGLYARTHSRFAATTAYWDLVQRRIGELREQRLSGLQTLGEFMDRRLLPAMQTCAAAARRLQALSERISRASNLLRTRVEVEQQRSSQALLDAMNRRQEAQLLLQSAVEGLSVAAITYYGAGLVGYLAKGAKAAGLDVSPDVLTAAAVPVIALAVWWGVRQVHHRIMASVAARRAH</sequence>
<organism evidence="2 3">
    <name type="scientific">Sphaerotilus mobilis</name>
    <dbReference type="NCBI Taxonomy" id="47994"/>
    <lineage>
        <taxon>Bacteria</taxon>
        <taxon>Pseudomonadati</taxon>
        <taxon>Pseudomonadota</taxon>
        <taxon>Betaproteobacteria</taxon>
        <taxon>Burkholderiales</taxon>
        <taxon>Sphaerotilaceae</taxon>
        <taxon>Sphaerotilus</taxon>
    </lineage>
</organism>
<dbReference type="Proteomes" id="UP000293433">
    <property type="component" value="Unassembled WGS sequence"/>
</dbReference>
<name>A0A4Q7LT26_9BURK</name>
<dbReference type="Pfam" id="PF11902">
    <property type="entry name" value="DUF3422"/>
    <property type="match status" value="1"/>
</dbReference>
<reference evidence="2 3" key="1">
    <citation type="submission" date="2019-02" db="EMBL/GenBank/DDBJ databases">
        <title>Genomic Encyclopedia of Type Strains, Phase IV (KMG-IV): sequencing the most valuable type-strain genomes for metagenomic binning, comparative biology and taxonomic classification.</title>
        <authorList>
            <person name="Goeker M."/>
        </authorList>
    </citation>
    <scope>NUCLEOTIDE SEQUENCE [LARGE SCALE GENOMIC DNA]</scope>
    <source>
        <strain evidence="2 3">DSM 10617</strain>
    </source>
</reference>
<dbReference type="InterPro" id="IPR021830">
    <property type="entry name" value="DUF3422"/>
</dbReference>
<feature type="transmembrane region" description="Helical" evidence="1">
    <location>
        <begin position="399"/>
        <end position="416"/>
    </location>
</feature>
<dbReference type="EMBL" id="SGWV01000008">
    <property type="protein sequence ID" value="RZS57178.1"/>
    <property type="molecule type" value="Genomic_DNA"/>
</dbReference>
<dbReference type="AlphaFoldDB" id="A0A4Q7LT26"/>
<accession>A0A4Q7LT26</accession>
<gene>
    <name evidence="2" type="ORF">EV685_1746</name>
</gene>
<keyword evidence="3" id="KW-1185">Reference proteome</keyword>
<evidence type="ECO:0000313" key="2">
    <source>
        <dbReference type="EMBL" id="RZS57178.1"/>
    </source>
</evidence>
<dbReference type="RefSeq" id="WP_130481582.1">
    <property type="nucleotide sequence ID" value="NZ_SGWV01000008.1"/>
</dbReference>
<feature type="transmembrane region" description="Helical" evidence="1">
    <location>
        <begin position="359"/>
        <end position="379"/>
    </location>
</feature>
<dbReference type="OrthoDB" id="9767470at2"/>
<evidence type="ECO:0000313" key="3">
    <source>
        <dbReference type="Proteomes" id="UP000293433"/>
    </source>
</evidence>
<comment type="caution">
    <text evidence="2">The sequence shown here is derived from an EMBL/GenBank/DDBJ whole genome shotgun (WGS) entry which is preliminary data.</text>
</comment>
<keyword evidence="1" id="KW-1133">Transmembrane helix</keyword>
<keyword evidence="1" id="KW-0472">Membrane</keyword>
<keyword evidence="1" id="KW-0812">Transmembrane</keyword>
<evidence type="ECO:0000256" key="1">
    <source>
        <dbReference type="SAM" id="Phobius"/>
    </source>
</evidence>
<protein>
    <submittedName>
        <fullName evidence="2">Putative membrane-anchored protein</fullName>
    </submittedName>
</protein>